<reference evidence="1" key="1">
    <citation type="journal article" date="2020" name="Stud. Mycol.">
        <title>101 Dothideomycetes genomes: a test case for predicting lifestyles and emergence of pathogens.</title>
        <authorList>
            <person name="Haridas S."/>
            <person name="Albert R."/>
            <person name="Binder M."/>
            <person name="Bloem J."/>
            <person name="Labutti K."/>
            <person name="Salamov A."/>
            <person name="Andreopoulos B."/>
            <person name="Baker S."/>
            <person name="Barry K."/>
            <person name="Bills G."/>
            <person name="Bluhm B."/>
            <person name="Cannon C."/>
            <person name="Castanera R."/>
            <person name="Culley D."/>
            <person name="Daum C."/>
            <person name="Ezra D."/>
            <person name="Gonzalez J."/>
            <person name="Henrissat B."/>
            <person name="Kuo A."/>
            <person name="Liang C."/>
            <person name="Lipzen A."/>
            <person name="Lutzoni F."/>
            <person name="Magnuson J."/>
            <person name="Mondo S."/>
            <person name="Nolan M."/>
            <person name="Ohm R."/>
            <person name="Pangilinan J."/>
            <person name="Park H.-J."/>
            <person name="Ramirez L."/>
            <person name="Alfaro M."/>
            <person name="Sun H."/>
            <person name="Tritt A."/>
            <person name="Yoshinaga Y."/>
            <person name="Zwiers L.-H."/>
            <person name="Turgeon B."/>
            <person name="Goodwin S."/>
            <person name="Spatafora J."/>
            <person name="Crous P."/>
            <person name="Grigoriev I."/>
        </authorList>
    </citation>
    <scope>NUCLEOTIDE SEQUENCE</scope>
    <source>
        <strain evidence="1">CBS 107.79</strain>
    </source>
</reference>
<dbReference type="AlphaFoldDB" id="A0A6A5UJ14"/>
<evidence type="ECO:0000313" key="2">
    <source>
        <dbReference type="Proteomes" id="UP000800036"/>
    </source>
</evidence>
<organism evidence="1 2">
    <name type="scientific">Bimuria novae-zelandiae CBS 107.79</name>
    <dbReference type="NCBI Taxonomy" id="1447943"/>
    <lineage>
        <taxon>Eukaryota</taxon>
        <taxon>Fungi</taxon>
        <taxon>Dikarya</taxon>
        <taxon>Ascomycota</taxon>
        <taxon>Pezizomycotina</taxon>
        <taxon>Dothideomycetes</taxon>
        <taxon>Pleosporomycetidae</taxon>
        <taxon>Pleosporales</taxon>
        <taxon>Massarineae</taxon>
        <taxon>Didymosphaeriaceae</taxon>
        <taxon>Bimuria</taxon>
    </lineage>
</organism>
<sequence>RKRGLPGAVYICTADNFRGDCAWTTPNDDCHIAGTGNNSARSIGPDENGFCVLFENASCTGKQVTTLRFPGQGQAVPGFMSLKCFADTGAGAKLNATGVLGGGGLRVSTFGKEDADPRLAGGVGSMERKKLESIMAEMEKDGFAQGMIGLKKGHYY</sequence>
<feature type="non-terminal residue" evidence="1">
    <location>
        <position position="156"/>
    </location>
</feature>
<dbReference type="EMBL" id="ML976775">
    <property type="protein sequence ID" value="KAF1964855.1"/>
    <property type="molecule type" value="Genomic_DNA"/>
</dbReference>
<name>A0A6A5UJ14_9PLEO</name>
<dbReference type="SUPFAM" id="SSF49695">
    <property type="entry name" value="gamma-Crystallin-like"/>
    <property type="match status" value="1"/>
</dbReference>
<dbReference type="Proteomes" id="UP000800036">
    <property type="component" value="Unassembled WGS sequence"/>
</dbReference>
<gene>
    <name evidence="1" type="ORF">BU23DRAFT_415448</name>
</gene>
<evidence type="ECO:0000313" key="1">
    <source>
        <dbReference type="EMBL" id="KAF1964855.1"/>
    </source>
</evidence>
<keyword evidence="2" id="KW-1185">Reference proteome</keyword>
<dbReference type="OrthoDB" id="2910287at2759"/>
<dbReference type="InterPro" id="IPR011024">
    <property type="entry name" value="G_crystallin-like"/>
</dbReference>
<protein>
    <submittedName>
        <fullName evidence="1">Uncharacterized protein</fullName>
    </submittedName>
</protein>
<accession>A0A6A5UJ14</accession>
<proteinExistence type="predicted"/>
<feature type="non-terminal residue" evidence="1">
    <location>
        <position position="1"/>
    </location>
</feature>